<dbReference type="AlphaFoldDB" id="A0A8H7UQG2"/>
<comment type="similarity">
    <text evidence="1 8">Belongs to the NTAQ1 family.</text>
</comment>
<reference evidence="10" key="1">
    <citation type="submission" date="2020-12" db="EMBL/GenBank/DDBJ databases">
        <title>Metabolic potential, ecology and presence of endohyphal bacteria is reflected in genomic diversity of Mucoromycotina.</title>
        <authorList>
            <person name="Muszewska A."/>
            <person name="Okrasinska A."/>
            <person name="Steczkiewicz K."/>
            <person name="Drgas O."/>
            <person name="Orlowska M."/>
            <person name="Perlinska-Lenart U."/>
            <person name="Aleksandrzak-Piekarczyk T."/>
            <person name="Szatraj K."/>
            <person name="Zielenkiewicz U."/>
            <person name="Pilsyk S."/>
            <person name="Malc E."/>
            <person name="Mieczkowski P."/>
            <person name="Kruszewska J.S."/>
            <person name="Biernat P."/>
            <person name="Pawlowska J."/>
        </authorList>
    </citation>
    <scope>NUCLEOTIDE SEQUENCE</scope>
    <source>
        <strain evidence="10">CBS 226.32</strain>
    </source>
</reference>
<evidence type="ECO:0000256" key="1">
    <source>
        <dbReference type="ARBA" id="ARBA00008985"/>
    </source>
</evidence>
<dbReference type="InterPro" id="IPR037132">
    <property type="entry name" value="N_Gln_amidohydro_ab_roll_sf"/>
</dbReference>
<evidence type="ECO:0000259" key="9">
    <source>
        <dbReference type="Pfam" id="PF09764"/>
    </source>
</evidence>
<evidence type="ECO:0000256" key="6">
    <source>
        <dbReference type="ARBA" id="ARBA00029677"/>
    </source>
</evidence>
<proteinExistence type="inferred from homology"/>
<evidence type="ECO:0000256" key="2">
    <source>
        <dbReference type="ARBA" id="ARBA00011245"/>
    </source>
</evidence>
<evidence type="ECO:0000313" key="11">
    <source>
        <dbReference type="Proteomes" id="UP000650833"/>
    </source>
</evidence>
<feature type="domain" description="Protein N-terminal glutamine amidohydrolase alpha beta roll" evidence="9">
    <location>
        <begin position="32"/>
        <end position="208"/>
    </location>
</feature>
<name>A0A8H7UQG2_9FUNG</name>
<dbReference type="GO" id="GO:0008418">
    <property type="term" value="F:protein-N-terminal asparagine amidohydrolase activity"/>
    <property type="evidence" value="ECO:0007669"/>
    <property type="project" value="UniProtKB-UniRule"/>
</dbReference>
<dbReference type="OrthoDB" id="191192at2759"/>
<dbReference type="GO" id="GO:0070773">
    <property type="term" value="F:protein-N-terminal glutamine amidohydrolase activity"/>
    <property type="evidence" value="ECO:0007669"/>
    <property type="project" value="UniProtKB-UniRule"/>
</dbReference>
<dbReference type="EC" id="3.5.1.122" evidence="3 8"/>
<dbReference type="Proteomes" id="UP000650833">
    <property type="component" value="Unassembled WGS sequence"/>
</dbReference>
<gene>
    <name evidence="10" type="ORF">INT46_000179</name>
</gene>
<dbReference type="GO" id="GO:0005829">
    <property type="term" value="C:cytosol"/>
    <property type="evidence" value="ECO:0007669"/>
    <property type="project" value="TreeGrafter"/>
</dbReference>
<evidence type="ECO:0000256" key="7">
    <source>
        <dbReference type="ARBA" id="ARBA00048768"/>
    </source>
</evidence>
<dbReference type="EMBL" id="JAEPRC010000790">
    <property type="protein sequence ID" value="KAG2191780.1"/>
    <property type="molecule type" value="Genomic_DNA"/>
</dbReference>
<dbReference type="InterPro" id="IPR023128">
    <property type="entry name" value="Prot_N_Gln_amidohydro_ab_roll"/>
</dbReference>
<keyword evidence="5 8" id="KW-0378">Hydrolase</keyword>
<evidence type="ECO:0000313" key="10">
    <source>
        <dbReference type="EMBL" id="KAG2191780.1"/>
    </source>
</evidence>
<accession>A0A8H7UQG2</accession>
<evidence type="ECO:0000256" key="4">
    <source>
        <dbReference type="ARBA" id="ARBA00021247"/>
    </source>
</evidence>
<evidence type="ECO:0000256" key="3">
    <source>
        <dbReference type="ARBA" id="ARBA00012718"/>
    </source>
</evidence>
<keyword evidence="11" id="KW-1185">Reference proteome</keyword>
<comment type="caution">
    <text evidence="10">The sequence shown here is derived from an EMBL/GenBank/DDBJ whole genome shotgun (WGS) entry which is preliminary data.</text>
</comment>
<protein>
    <recommendedName>
        <fullName evidence="4 8">Protein N-terminal glutamine amidohydrolase</fullName>
        <ecNumber evidence="3 8">3.5.1.122</ecNumber>
    </recommendedName>
    <alternativeName>
        <fullName evidence="6 8">Protein NH2-terminal glutamine deamidase</fullName>
    </alternativeName>
</protein>
<dbReference type="GO" id="GO:0005634">
    <property type="term" value="C:nucleus"/>
    <property type="evidence" value="ECO:0007669"/>
    <property type="project" value="TreeGrafter"/>
</dbReference>
<comment type="subunit">
    <text evidence="2 8">Monomer.</text>
</comment>
<evidence type="ECO:0000256" key="8">
    <source>
        <dbReference type="RuleBase" id="RU367082"/>
    </source>
</evidence>
<sequence>MNTNDDQHLDEKVIELMLELDVLKFNRNSLLYTACYCEENIYMLCSEIKKRKPELLNNFSVMFISNDNRSVPLWQQRAGRGDEHIVLWDYHVVLYFKQDCESLIYDFDTLLPFPSPADFYALETFKPNLAVKDEFKHLFRFIPAETYLNHFESDRSHMLNANGEYIAAPPQYPPILKHGKSNLDEHISMKQNMQDSYGIVMKSDGFYQSLFN</sequence>
<dbReference type="Gene3D" id="3.10.620.10">
    <property type="entry name" value="Protein N-terminal glutamine amidohydrolase, alpha beta roll"/>
    <property type="match status" value="1"/>
</dbReference>
<dbReference type="PANTHER" id="PTHR13035:SF0">
    <property type="entry name" value="PROTEIN N-TERMINAL GLUTAMINE AMIDOHYDROLASE"/>
    <property type="match status" value="1"/>
</dbReference>
<dbReference type="Pfam" id="PF09764">
    <property type="entry name" value="Nt_Gln_amidase"/>
    <property type="match status" value="1"/>
</dbReference>
<dbReference type="PANTHER" id="PTHR13035">
    <property type="entry name" value="PROTEIN N-TERMINAL GLUTAMINE AMIDOHYDROLASE"/>
    <property type="match status" value="1"/>
</dbReference>
<evidence type="ECO:0000256" key="5">
    <source>
        <dbReference type="ARBA" id="ARBA00022801"/>
    </source>
</evidence>
<organism evidence="10 11">
    <name type="scientific">Mucor plumbeus</name>
    <dbReference type="NCBI Taxonomy" id="97098"/>
    <lineage>
        <taxon>Eukaryota</taxon>
        <taxon>Fungi</taxon>
        <taxon>Fungi incertae sedis</taxon>
        <taxon>Mucoromycota</taxon>
        <taxon>Mucoromycotina</taxon>
        <taxon>Mucoromycetes</taxon>
        <taxon>Mucorales</taxon>
        <taxon>Mucorineae</taxon>
        <taxon>Mucoraceae</taxon>
        <taxon>Mucor</taxon>
    </lineage>
</organism>
<dbReference type="InterPro" id="IPR039733">
    <property type="entry name" value="NTAQ1"/>
</dbReference>
<comment type="catalytic activity">
    <reaction evidence="7 8">
        <text>N-terminal L-glutaminyl-[protein] + H2O = N-terminal L-glutamyl-[protein] + NH4(+)</text>
        <dbReference type="Rhea" id="RHEA:50680"/>
        <dbReference type="Rhea" id="RHEA-COMP:12668"/>
        <dbReference type="Rhea" id="RHEA-COMP:12777"/>
        <dbReference type="ChEBI" id="CHEBI:15377"/>
        <dbReference type="ChEBI" id="CHEBI:28938"/>
        <dbReference type="ChEBI" id="CHEBI:64721"/>
        <dbReference type="ChEBI" id="CHEBI:64722"/>
        <dbReference type="EC" id="3.5.1.122"/>
    </reaction>
</comment>
<comment type="function">
    <text evidence="8">Mediates the side-chain deamidation of N-terminal glutamine residues to glutamate, an important step in N-end rule pathway of protein degradation. Conversion of the resulting N-terminal glutamine to glutamate renders the protein susceptible to arginylation, polyubiquitination and degradation as specified by the N-end rule. Does not act on substrates with internal or C-terminal glutamine and does not act on non-glutamine residues in any position.</text>
</comment>